<evidence type="ECO:0000256" key="1">
    <source>
        <dbReference type="SAM" id="MobiDB-lite"/>
    </source>
</evidence>
<keyword evidence="3" id="KW-1185">Reference proteome</keyword>
<evidence type="ECO:0000313" key="2">
    <source>
        <dbReference type="EMBL" id="KAK8954226.1"/>
    </source>
</evidence>
<organism evidence="2 3">
    <name type="scientific">Platanthera zijinensis</name>
    <dbReference type="NCBI Taxonomy" id="2320716"/>
    <lineage>
        <taxon>Eukaryota</taxon>
        <taxon>Viridiplantae</taxon>
        <taxon>Streptophyta</taxon>
        <taxon>Embryophyta</taxon>
        <taxon>Tracheophyta</taxon>
        <taxon>Spermatophyta</taxon>
        <taxon>Magnoliopsida</taxon>
        <taxon>Liliopsida</taxon>
        <taxon>Asparagales</taxon>
        <taxon>Orchidaceae</taxon>
        <taxon>Orchidoideae</taxon>
        <taxon>Orchideae</taxon>
        <taxon>Orchidinae</taxon>
        <taxon>Platanthera</taxon>
    </lineage>
</organism>
<proteinExistence type="predicted"/>
<dbReference type="AlphaFoldDB" id="A0AAP0BYB8"/>
<name>A0AAP0BYB8_9ASPA</name>
<dbReference type="Proteomes" id="UP001418222">
    <property type="component" value="Unassembled WGS sequence"/>
</dbReference>
<dbReference type="EMBL" id="JBBWWQ010000002">
    <property type="protein sequence ID" value="KAK8954226.1"/>
    <property type="molecule type" value="Genomic_DNA"/>
</dbReference>
<protein>
    <submittedName>
        <fullName evidence="2">Uncharacterized protein</fullName>
    </submittedName>
</protein>
<comment type="caution">
    <text evidence="2">The sequence shown here is derived from an EMBL/GenBank/DDBJ whole genome shotgun (WGS) entry which is preliminary data.</text>
</comment>
<gene>
    <name evidence="2" type="ORF">KSP39_PZI001917</name>
</gene>
<accession>A0AAP0BYB8</accession>
<feature type="compositionally biased region" description="Polar residues" evidence="1">
    <location>
        <begin position="21"/>
        <end position="36"/>
    </location>
</feature>
<sequence>MAKNSKKKKKLEGATAMDISTEASATATQAMDTSESIPLKPSLGITNRRTPEAPGAARRASAWLGRAMFPRRAQARLRRAWARALQAPRRTKDASGPFKEFFNLFLEMGKNMISDAPKTPLDELSAQFAENQRIGRPIR</sequence>
<reference evidence="2 3" key="1">
    <citation type="journal article" date="2022" name="Nat. Plants">
        <title>Genomes of leafy and leafless Platanthera orchids illuminate the evolution of mycoheterotrophy.</title>
        <authorList>
            <person name="Li M.H."/>
            <person name="Liu K.W."/>
            <person name="Li Z."/>
            <person name="Lu H.C."/>
            <person name="Ye Q.L."/>
            <person name="Zhang D."/>
            <person name="Wang J.Y."/>
            <person name="Li Y.F."/>
            <person name="Zhong Z.M."/>
            <person name="Liu X."/>
            <person name="Yu X."/>
            <person name="Liu D.K."/>
            <person name="Tu X.D."/>
            <person name="Liu B."/>
            <person name="Hao Y."/>
            <person name="Liao X.Y."/>
            <person name="Jiang Y.T."/>
            <person name="Sun W.H."/>
            <person name="Chen J."/>
            <person name="Chen Y.Q."/>
            <person name="Ai Y."/>
            <person name="Zhai J.W."/>
            <person name="Wu S.S."/>
            <person name="Zhou Z."/>
            <person name="Hsiao Y.Y."/>
            <person name="Wu W.L."/>
            <person name="Chen Y.Y."/>
            <person name="Lin Y.F."/>
            <person name="Hsu J.L."/>
            <person name="Li C.Y."/>
            <person name="Wang Z.W."/>
            <person name="Zhao X."/>
            <person name="Zhong W.Y."/>
            <person name="Ma X.K."/>
            <person name="Ma L."/>
            <person name="Huang J."/>
            <person name="Chen G.Z."/>
            <person name="Huang M.Z."/>
            <person name="Huang L."/>
            <person name="Peng D.H."/>
            <person name="Luo Y.B."/>
            <person name="Zou S.Q."/>
            <person name="Chen S.P."/>
            <person name="Lan S."/>
            <person name="Tsai W.C."/>
            <person name="Van de Peer Y."/>
            <person name="Liu Z.J."/>
        </authorList>
    </citation>
    <scope>NUCLEOTIDE SEQUENCE [LARGE SCALE GENOMIC DNA]</scope>
    <source>
        <strain evidence="2">Lor287</strain>
    </source>
</reference>
<feature type="region of interest" description="Disordered" evidence="1">
    <location>
        <begin position="1"/>
        <end position="59"/>
    </location>
</feature>
<feature type="compositionally biased region" description="Basic residues" evidence="1">
    <location>
        <begin position="1"/>
        <end position="10"/>
    </location>
</feature>
<evidence type="ECO:0000313" key="3">
    <source>
        <dbReference type="Proteomes" id="UP001418222"/>
    </source>
</evidence>